<feature type="compositionally biased region" description="Basic residues" evidence="5">
    <location>
        <begin position="696"/>
        <end position="706"/>
    </location>
</feature>
<feature type="compositionally biased region" description="Low complexity" evidence="5">
    <location>
        <begin position="266"/>
        <end position="282"/>
    </location>
</feature>
<dbReference type="InterPro" id="IPR006564">
    <property type="entry name" value="Znf_PMZ"/>
</dbReference>
<evidence type="ECO:0000313" key="7">
    <source>
        <dbReference type="EMBL" id="KAG6530253.1"/>
    </source>
</evidence>
<proteinExistence type="predicted"/>
<name>A0A8J5LTY8_ZINOF</name>
<evidence type="ECO:0000256" key="2">
    <source>
        <dbReference type="ARBA" id="ARBA00022771"/>
    </source>
</evidence>
<dbReference type="GO" id="GO:0008270">
    <property type="term" value="F:zinc ion binding"/>
    <property type="evidence" value="ECO:0007669"/>
    <property type="project" value="UniProtKB-KW"/>
</dbReference>
<evidence type="ECO:0000256" key="1">
    <source>
        <dbReference type="ARBA" id="ARBA00022723"/>
    </source>
</evidence>
<sequence length="721" mass="82671">MAKKTRSIEKVKTSEEGSEREETSMAPLCSIGKLRAALTADASYLAVVWLISMVLEHPIPVSLFWGAKIEYENDSIKHGQSISNATIVIEHKLSYDELVDEICQQVGVDRKHFKLNIILDYEQNGKSRSTLITNDKSLQILFYLAQTVTDFWADIYVEMEEIPQSSIQQEELLPTEHTSMVALLNNFMGSMSHVGSSNAFVELNYVPSLISEPTIQMTVGENINMGPPLPSQDFAELPHVESPMYDTMIPFPLPPEVQLDDEARSSEYSQSSEDSGDILSIPMDDDSPDDGDCDAYLNCGEIPAYNERVMHFMNDIGEENDDDNVDREDAVHIDIWSESKNQIRLGMLFDSKSQLRKAVTLWSISQNREFKVVESRINTWVAKCKVAPSDIDSNTGPENYRPVISVDGTHLRGAYKGKMLIAISKDANNRILPVAYAIVDEETIASCTTQKRKFNRFRRQIRALDPTAWQYLRDIGIRRWSLAYDGNHRWGCLTTNTSESLNNVLRGARLLPIKACIDLSFHRTVQLFQRYKQVAHHCNTALPPHHWSKFMEAERHAQGHHIDEFNYTDRVYKIVTRRQLNGKGGHVHTVLYYEKDCTCGKWQMHRFPCSHAIAVCRHRGDNAIDLVDEVHTTKTYMAQYSGKFYPIHHKDYWTNPGWEIQADYSRLINHGRGQRRESRIQNEMDLRHPDEPRRCGRCHQTGHNRRNCQNTHPRVDNEVDS</sequence>
<dbReference type="PANTHER" id="PTHR31973">
    <property type="entry name" value="POLYPROTEIN, PUTATIVE-RELATED"/>
    <property type="match status" value="1"/>
</dbReference>
<evidence type="ECO:0000256" key="5">
    <source>
        <dbReference type="SAM" id="MobiDB-lite"/>
    </source>
</evidence>
<feature type="compositionally biased region" description="Basic and acidic residues" evidence="5">
    <location>
        <begin position="674"/>
        <end position="691"/>
    </location>
</feature>
<dbReference type="PANTHER" id="PTHR31973:SF195">
    <property type="entry name" value="MUDR FAMILY TRANSPOSASE"/>
    <property type="match status" value="1"/>
</dbReference>
<keyword evidence="2 4" id="KW-0863">Zinc-finger</keyword>
<evidence type="ECO:0000313" key="8">
    <source>
        <dbReference type="Proteomes" id="UP000734854"/>
    </source>
</evidence>
<protein>
    <recommendedName>
        <fullName evidence="6">SWIM-type domain-containing protein</fullName>
    </recommendedName>
</protein>
<dbReference type="PROSITE" id="PS50966">
    <property type="entry name" value="ZF_SWIM"/>
    <property type="match status" value="1"/>
</dbReference>
<dbReference type="AlphaFoldDB" id="A0A8J5LTY8"/>
<comment type="caution">
    <text evidence="7">The sequence shown here is derived from an EMBL/GenBank/DDBJ whole genome shotgun (WGS) entry which is preliminary data.</text>
</comment>
<gene>
    <name evidence="7" type="ORF">ZIOFF_012476</name>
</gene>
<dbReference type="Proteomes" id="UP000734854">
    <property type="component" value="Unassembled WGS sequence"/>
</dbReference>
<feature type="region of interest" description="Disordered" evidence="5">
    <location>
        <begin position="672"/>
        <end position="691"/>
    </location>
</feature>
<evidence type="ECO:0000256" key="4">
    <source>
        <dbReference type="PROSITE-ProRule" id="PRU00325"/>
    </source>
</evidence>
<reference evidence="7 8" key="1">
    <citation type="submission" date="2020-08" db="EMBL/GenBank/DDBJ databases">
        <title>Plant Genome Project.</title>
        <authorList>
            <person name="Zhang R.-G."/>
        </authorList>
    </citation>
    <scope>NUCLEOTIDE SEQUENCE [LARGE SCALE GENOMIC DNA]</scope>
    <source>
        <tissue evidence="7">Rhizome</tissue>
    </source>
</reference>
<organism evidence="7 8">
    <name type="scientific">Zingiber officinale</name>
    <name type="common">Ginger</name>
    <name type="synonym">Amomum zingiber</name>
    <dbReference type="NCBI Taxonomy" id="94328"/>
    <lineage>
        <taxon>Eukaryota</taxon>
        <taxon>Viridiplantae</taxon>
        <taxon>Streptophyta</taxon>
        <taxon>Embryophyta</taxon>
        <taxon>Tracheophyta</taxon>
        <taxon>Spermatophyta</taxon>
        <taxon>Magnoliopsida</taxon>
        <taxon>Liliopsida</taxon>
        <taxon>Zingiberales</taxon>
        <taxon>Zingiberaceae</taxon>
        <taxon>Zingiber</taxon>
    </lineage>
</organism>
<feature type="region of interest" description="Disordered" evidence="5">
    <location>
        <begin position="696"/>
        <end position="721"/>
    </location>
</feature>
<dbReference type="SMART" id="SM00575">
    <property type="entry name" value="ZnF_PMZ"/>
    <property type="match status" value="1"/>
</dbReference>
<keyword evidence="1" id="KW-0479">Metal-binding</keyword>
<feature type="region of interest" description="Disordered" evidence="5">
    <location>
        <begin position="262"/>
        <end position="289"/>
    </location>
</feature>
<keyword evidence="8" id="KW-1185">Reference proteome</keyword>
<feature type="domain" description="SWIM-type" evidence="6">
    <location>
        <begin position="588"/>
        <end position="620"/>
    </location>
</feature>
<dbReference type="Pfam" id="PF04434">
    <property type="entry name" value="SWIM"/>
    <property type="match status" value="1"/>
</dbReference>
<feature type="region of interest" description="Disordered" evidence="5">
    <location>
        <begin position="1"/>
        <end position="23"/>
    </location>
</feature>
<keyword evidence="3" id="KW-0862">Zinc</keyword>
<evidence type="ECO:0000256" key="3">
    <source>
        <dbReference type="ARBA" id="ARBA00022833"/>
    </source>
</evidence>
<dbReference type="InterPro" id="IPR007527">
    <property type="entry name" value="Znf_SWIM"/>
</dbReference>
<dbReference type="EMBL" id="JACMSC010000003">
    <property type="protein sequence ID" value="KAG6530253.1"/>
    <property type="molecule type" value="Genomic_DNA"/>
</dbReference>
<accession>A0A8J5LTY8</accession>
<evidence type="ECO:0000259" key="6">
    <source>
        <dbReference type="PROSITE" id="PS50966"/>
    </source>
</evidence>